<dbReference type="OrthoDB" id="9807797at2"/>
<evidence type="ECO:0000256" key="6">
    <source>
        <dbReference type="SAM" id="SignalP"/>
    </source>
</evidence>
<dbReference type="InterPro" id="IPR044666">
    <property type="entry name" value="Cyclophilin_A-like"/>
</dbReference>
<dbReference type="InterPro" id="IPR024936">
    <property type="entry name" value="Cyclophilin-type_PPIase"/>
</dbReference>
<evidence type="ECO:0000256" key="2">
    <source>
        <dbReference type="ARBA" id="ARBA00007365"/>
    </source>
</evidence>
<reference evidence="9" key="2">
    <citation type="submission" date="2011-02" db="EMBL/GenBank/DDBJ databases">
        <title>The complete genome of Pedobacter saltans DSM 12145.</title>
        <authorList>
            <consortium name="US DOE Joint Genome Institute (JGI-PGF)"/>
            <person name="Lucas S."/>
            <person name="Copeland A."/>
            <person name="Lapidus A."/>
            <person name="Bruce D."/>
            <person name="Goodwin L."/>
            <person name="Pitluck S."/>
            <person name="Kyrpides N."/>
            <person name="Mavromatis K."/>
            <person name="Pagani I."/>
            <person name="Ivanova N."/>
            <person name="Ovchinnikova G."/>
            <person name="Lu M."/>
            <person name="Detter J.C."/>
            <person name="Han C."/>
            <person name="Land M."/>
            <person name="Hauser L."/>
            <person name="Markowitz V."/>
            <person name="Cheng J.-F."/>
            <person name="Hugenholtz P."/>
            <person name="Woyke T."/>
            <person name="Wu D."/>
            <person name="Tindall B."/>
            <person name="Pomrenke H.G."/>
            <person name="Brambilla E."/>
            <person name="Klenk H.-P."/>
            <person name="Eisen J.A."/>
        </authorList>
    </citation>
    <scope>NUCLEOTIDE SEQUENCE [LARGE SCALE GENOMIC DNA]</scope>
    <source>
        <strain evidence="9">ATCC 51119 / DSM 12145 / JCM 21818 / LMG 10337 / NBRC 100064 / NCIMB 13643</strain>
    </source>
</reference>
<keyword evidence="4" id="KW-0697">Rotamase</keyword>
<evidence type="ECO:0000256" key="3">
    <source>
        <dbReference type="ARBA" id="ARBA00013194"/>
    </source>
</evidence>
<feature type="domain" description="PPIase cyclophilin-type" evidence="7">
    <location>
        <begin position="34"/>
        <end position="209"/>
    </location>
</feature>
<dbReference type="Pfam" id="PF00160">
    <property type="entry name" value="Pro_isomerase"/>
    <property type="match status" value="1"/>
</dbReference>
<dbReference type="KEGG" id="psn:Pedsa_3139"/>
<dbReference type="Proteomes" id="UP000000310">
    <property type="component" value="Chromosome"/>
</dbReference>
<dbReference type="PANTHER" id="PTHR45625:SF4">
    <property type="entry name" value="PEPTIDYLPROLYL ISOMERASE DOMAIN AND WD REPEAT-CONTAINING PROTEIN 1"/>
    <property type="match status" value="1"/>
</dbReference>
<evidence type="ECO:0000259" key="7">
    <source>
        <dbReference type="PROSITE" id="PS50072"/>
    </source>
</evidence>
<name>F0SAQ6_PSESL</name>
<evidence type="ECO:0000313" key="9">
    <source>
        <dbReference type="Proteomes" id="UP000000310"/>
    </source>
</evidence>
<dbReference type="InterPro" id="IPR029000">
    <property type="entry name" value="Cyclophilin-like_dom_sf"/>
</dbReference>
<gene>
    <name evidence="8" type="ordered locus">Pedsa_3139</name>
</gene>
<dbReference type="InterPro" id="IPR002130">
    <property type="entry name" value="Cyclophilin-type_PPIase_dom"/>
</dbReference>
<dbReference type="CDD" id="cd00317">
    <property type="entry name" value="cyclophilin"/>
    <property type="match status" value="1"/>
</dbReference>
<accession>F0SAQ6</accession>
<dbReference type="EC" id="5.2.1.8" evidence="3"/>
<keyword evidence="6" id="KW-0732">Signal</keyword>
<dbReference type="Gene3D" id="2.40.100.10">
    <property type="entry name" value="Cyclophilin-like"/>
    <property type="match status" value="1"/>
</dbReference>
<dbReference type="PROSITE" id="PS50072">
    <property type="entry name" value="CSA_PPIASE_2"/>
    <property type="match status" value="1"/>
</dbReference>
<dbReference type="EMBL" id="CP002545">
    <property type="protein sequence ID" value="ADY53677.1"/>
    <property type="molecule type" value="Genomic_DNA"/>
</dbReference>
<dbReference type="RefSeq" id="WP_013634162.1">
    <property type="nucleotide sequence ID" value="NC_015177.1"/>
</dbReference>
<protein>
    <recommendedName>
        <fullName evidence="3">peptidylprolyl isomerase</fullName>
        <ecNumber evidence="3">5.2.1.8</ecNumber>
    </recommendedName>
</protein>
<dbReference type="HOGENOM" id="CLU_012062_16_0_10"/>
<sequence length="227" mass="25474">MRKALLCLLFVFGTVQLWAAKPKDVFIKISTNKGDMILKLFNETPKHRDNFVKIIKAGTLEKTLFHRVIKGFMIQGGDPDSKNAKENQLLGMGDLGYTIPAEFNPGLIHKKGALAAARNNNPERASSASQFYIVEGKVYNDMQLNYMEQDKGVKISEEHKAIYKTIGGTPFLDGEYTVFGETLRGLDVLDAISSVKVDKNNRPVENISMKVSLLKKKEIRKLLKNKI</sequence>
<dbReference type="PIRSF" id="PIRSF001467">
    <property type="entry name" value="Peptidylpro_ismrse"/>
    <property type="match status" value="1"/>
</dbReference>
<evidence type="ECO:0000256" key="4">
    <source>
        <dbReference type="ARBA" id="ARBA00023110"/>
    </source>
</evidence>
<feature type="chain" id="PRO_5003256837" description="peptidylprolyl isomerase" evidence="6">
    <location>
        <begin position="20"/>
        <end position="227"/>
    </location>
</feature>
<evidence type="ECO:0000256" key="5">
    <source>
        <dbReference type="ARBA" id="ARBA00023235"/>
    </source>
</evidence>
<feature type="signal peptide" evidence="6">
    <location>
        <begin position="1"/>
        <end position="19"/>
    </location>
</feature>
<comment type="function">
    <text evidence="1">PPIases accelerate the folding of proteins. It catalyzes the cis-trans isomerization of proline imidic peptide bonds in oligopeptides.</text>
</comment>
<proteinExistence type="inferred from homology"/>
<dbReference type="SUPFAM" id="SSF50891">
    <property type="entry name" value="Cyclophilin-like"/>
    <property type="match status" value="1"/>
</dbReference>
<dbReference type="PANTHER" id="PTHR45625">
    <property type="entry name" value="PEPTIDYL-PROLYL CIS-TRANS ISOMERASE-RELATED"/>
    <property type="match status" value="1"/>
</dbReference>
<evidence type="ECO:0000256" key="1">
    <source>
        <dbReference type="ARBA" id="ARBA00002388"/>
    </source>
</evidence>
<keyword evidence="5 8" id="KW-0413">Isomerase</keyword>
<reference evidence="8 9" key="1">
    <citation type="journal article" date="2011" name="Stand. Genomic Sci.">
        <title>Complete genome sequence of the gliding, heparinolytic Pedobacter saltans type strain (113).</title>
        <authorList>
            <person name="Liolios K."/>
            <person name="Sikorski J."/>
            <person name="Lu M."/>
            <person name="Nolan M."/>
            <person name="Lapidus A."/>
            <person name="Lucas S."/>
            <person name="Hammon N."/>
            <person name="Deshpande S."/>
            <person name="Cheng J.F."/>
            <person name="Tapia R."/>
            <person name="Han C."/>
            <person name="Goodwin L."/>
            <person name="Pitluck S."/>
            <person name="Huntemann M."/>
            <person name="Ivanova N."/>
            <person name="Pagani I."/>
            <person name="Mavromatis K."/>
            <person name="Ovchinikova G."/>
            <person name="Pati A."/>
            <person name="Chen A."/>
            <person name="Palaniappan K."/>
            <person name="Land M."/>
            <person name="Hauser L."/>
            <person name="Brambilla E.M."/>
            <person name="Kotsyurbenko O."/>
            <person name="Rohde M."/>
            <person name="Tindall B.J."/>
            <person name="Abt B."/>
            <person name="Goker M."/>
            <person name="Detter J.C."/>
            <person name="Woyke T."/>
            <person name="Bristow J."/>
            <person name="Eisen J.A."/>
            <person name="Markowitz V."/>
            <person name="Hugenholtz P."/>
            <person name="Klenk H.P."/>
            <person name="Kyrpides N.C."/>
        </authorList>
    </citation>
    <scope>NUCLEOTIDE SEQUENCE [LARGE SCALE GENOMIC DNA]</scope>
    <source>
        <strain evidence="9">ATCC 51119 / DSM 12145 / JCM 21818 / LMG 10337 / NBRC 100064 / NCIMB 13643</strain>
    </source>
</reference>
<dbReference type="STRING" id="762903.Pedsa_3139"/>
<dbReference type="AlphaFoldDB" id="F0SAQ6"/>
<dbReference type="GO" id="GO:0003755">
    <property type="term" value="F:peptidyl-prolyl cis-trans isomerase activity"/>
    <property type="evidence" value="ECO:0007669"/>
    <property type="project" value="UniProtKB-KW"/>
</dbReference>
<evidence type="ECO:0000313" key="8">
    <source>
        <dbReference type="EMBL" id="ADY53677.1"/>
    </source>
</evidence>
<comment type="similarity">
    <text evidence="2">Belongs to the cyclophilin-type PPIase family.</text>
</comment>
<keyword evidence="9" id="KW-1185">Reference proteome</keyword>
<dbReference type="eggNOG" id="COG0652">
    <property type="taxonomic scope" value="Bacteria"/>
</dbReference>
<organism evidence="8 9">
    <name type="scientific">Pseudopedobacter saltans (strain ATCC 51119 / DSM 12145 / JCM 21818 / CCUG 39354 / LMG 10337 / NBRC 100064 / NCIMB 13643)</name>
    <name type="common">Pedobacter saltans</name>
    <dbReference type="NCBI Taxonomy" id="762903"/>
    <lineage>
        <taxon>Bacteria</taxon>
        <taxon>Pseudomonadati</taxon>
        <taxon>Bacteroidota</taxon>
        <taxon>Sphingobacteriia</taxon>
        <taxon>Sphingobacteriales</taxon>
        <taxon>Sphingobacteriaceae</taxon>
        <taxon>Pseudopedobacter</taxon>
    </lineage>
</organism>